<dbReference type="SMART" id="SM00855">
    <property type="entry name" value="PGAM"/>
    <property type="match status" value="1"/>
</dbReference>
<dbReference type="SUPFAM" id="SSF53254">
    <property type="entry name" value="Phosphoglycerate mutase-like"/>
    <property type="match status" value="1"/>
</dbReference>
<dbReference type="STRING" id="192814.GCA_900166575_02616"/>
<dbReference type="PANTHER" id="PTHR48100">
    <property type="entry name" value="BROAD-SPECIFICITY PHOSPHATASE YOR283W-RELATED"/>
    <property type="match status" value="1"/>
</dbReference>
<evidence type="ECO:0000256" key="1">
    <source>
        <dbReference type="ARBA" id="ARBA00023152"/>
    </source>
</evidence>
<comment type="caution">
    <text evidence="5">The sequence shown here is derived from an EMBL/GenBank/DDBJ whole genome shotgun (WGS) entry which is preliminary data.</text>
</comment>
<keyword evidence="2" id="KW-0413">Isomerase</keyword>
<dbReference type="InterPro" id="IPR029033">
    <property type="entry name" value="His_PPase_superfam"/>
</dbReference>
<dbReference type="InterPro" id="IPR001345">
    <property type="entry name" value="PG/BPGM_mutase_AS"/>
</dbReference>
<dbReference type="PROSITE" id="PS00175">
    <property type="entry name" value="PG_MUTASE"/>
    <property type="match status" value="1"/>
</dbReference>
<reference evidence="5 6" key="1">
    <citation type="journal article" date="2003" name="Int. J. Syst. Evol. Microbiol.">
        <title>Halobacillus salinus sp. nov., isolated from a salt lake on the coast of the East Sea in Korea.</title>
        <authorList>
            <person name="Yoon J.H."/>
            <person name="Kang K.H."/>
            <person name="Park Y.H."/>
        </authorList>
    </citation>
    <scope>NUCLEOTIDE SEQUENCE [LARGE SCALE GENOMIC DNA]</scope>
    <source>
        <strain evidence="5 6">HSL-3</strain>
    </source>
</reference>
<feature type="active site" description="Proton donor/acceptor" evidence="3">
    <location>
        <position position="82"/>
    </location>
</feature>
<feature type="active site" description="Tele-phosphohistidine intermediate" evidence="3">
    <location>
        <position position="9"/>
    </location>
</feature>
<name>A0A4Z0GXE9_9BACI</name>
<dbReference type="Proteomes" id="UP000297982">
    <property type="component" value="Unassembled WGS sequence"/>
</dbReference>
<evidence type="ECO:0000256" key="4">
    <source>
        <dbReference type="PIRSR" id="PIRSR613078-2"/>
    </source>
</evidence>
<keyword evidence="6" id="KW-1185">Reference proteome</keyword>
<organism evidence="5 6">
    <name type="scientific">Halobacillus salinus</name>
    <dbReference type="NCBI Taxonomy" id="192814"/>
    <lineage>
        <taxon>Bacteria</taxon>
        <taxon>Bacillati</taxon>
        <taxon>Bacillota</taxon>
        <taxon>Bacilli</taxon>
        <taxon>Bacillales</taxon>
        <taxon>Bacillaceae</taxon>
        <taxon>Halobacillus</taxon>
    </lineage>
</organism>
<dbReference type="GO" id="GO:0005737">
    <property type="term" value="C:cytoplasm"/>
    <property type="evidence" value="ECO:0007669"/>
    <property type="project" value="TreeGrafter"/>
</dbReference>
<evidence type="ECO:0000313" key="6">
    <source>
        <dbReference type="Proteomes" id="UP000297982"/>
    </source>
</evidence>
<evidence type="ECO:0000256" key="3">
    <source>
        <dbReference type="PIRSR" id="PIRSR613078-1"/>
    </source>
</evidence>
<dbReference type="Pfam" id="PF00300">
    <property type="entry name" value="His_Phos_1"/>
    <property type="match status" value="1"/>
</dbReference>
<dbReference type="EMBL" id="SRJC01000007">
    <property type="protein sequence ID" value="TGB01244.1"/>
    <property type="molecule type" value="Genomic_DNA"/>
</dbReference>
<feature type="binding site" evidence="4">
    <location>
        <position position="58"/>
    </location>
    <ligand>
        <name>substrate</name>
    </ligand>
</feature>
<dbReference type="AlphaFoldDB" id="A0A4Z0GXE9"/>
<dbReference type="Gene3D" id="3.40.50.1240">
    <property type="entry name" value="Phosphoglycerate mutase-like"/>
    <property type="match status" value="1"/>
</dbReference>
<proteinExistence type="predicted"/>
<dbReference type="InterPro" id="IPR050275">
    <property type="entry name" value="PGM_Phosphatase"/>
</dbReference>
<evidence type="ECO:0000256" key="2">
    <source>
        <dbReference type="ARBA" id="ARBA00023235"/>
    </source>
</evidence>
<dbReference type="CDD" id="cd07067">
    <property type="entry name" value="HP_PGM_like"/>
    <property type="match status" value="1"/>
</dbReference>
<dbReference type="RefSeq" id="WP_135328575.1">
    <property type="nucleotide sequence ID" value="NZ_SRJC01000007.1"/>
</dbReference>
<dbReference type="PIRSF" id="PIRSF000709">
    <property type="entry name" value="6PFK_2-Ptase"/>
    <property type="match status" value="1"/>
</dbReference>
<feature type="binding site" evidence="4">
    <location>
        <begin position="8"/>
        <end position="15"/>
    </location>
    <ligand>
        <name>substrate</name>
    </ligand>
</feature>
<dbReference type="GO" id="GO:0016791">
    <property type="term" value="F:phosphatase activity"/>
    <property type="evidence" value="ECO:0007669"/>
    <property type="project" value="TreeGrafter"/>
</dbReference>
<protein>
    <submittedName>
        <fullName evidence="5">Histidine phosphatase family protein</fullName>
    </submittedName>
</protein>
<keyword evidence="1" id="KW-0324">Glycolysis</keyword>
<dbReference type="InterPro" id="IPR013078">
    <property type="entry name" value="His_Pase_superF_clade-1"/>
</dbReference>
<accession>A0A4Z0GXE9</accession>
<sequence length="204" mass="23735">MTKIYITRHGQTEWNLEGRMQGRKNSKLTRLGEEQAERLGKRLLDVPFTKVITSSSGRAKQTAELIRGNRDIELHEMDEWQEIDLGAWEGRLTKELEKEDGKNFRIFWEEPHTYEASEGESFEEVIERVGTEIEKLTTYKSPVLVVTHAVVLKALLAYCHEKDVEDFWSGQFMHQTSLTVIEKKDGKWNVIMEADTSHHEEVTE</sequence>
<gene>
    <name evidence="5" type="ORF">E4663_17365</name>
</gene>
<evidence type="ECO:0000313" key="5">
    <source>
        <dbReference type="EMBL" id="TGB01244.1"/>
    </source>
</evidence>
<dbReference type="PANTHER" id="PTHR48100:SF1">
    <property type="entry name" value="HISTIDINE PHOSPHATASE FAMILY PROTEIN-RELATED"/>
    <property type="match status" value="1"/>
</dbReference>